<name>A0A0L0NNL6_CANAR</name>
<dbReference type="GO" id="GO:0019878">
    <property type="term" value="P:lysine biosynthetic process via aminoadipic acid"/>
    <property type="evidence" value="ECO:0007669"/>
    <property type="project" value="TreeGrafter"/>
</dbReference>
<organism evidence="4 5">
    <name type="scientific">Candidozyma auris</name>
    <name type="common">Yeast</name>
    <name type="synonym">Candida auris</name>
    <dbReference type="NCBI Taxonomy" id="498019"/>
    <lineage>
        <taxon>Eukaryota</taxon>
        <taxon>Fungi</taxon>
        <taxon>Dikarya</taxon>
        <taxon>Ascomycota</taxon>
        <taxon>Saccharomycotina</taxon>
        <taxon>Pichiomycetes</taxon>
        <taxon>Metschnikowiaceae</taxon>
        <taxon>Candidozyma</taxon>
    </lineage>
</organism>
<dbReference type="GO" id="GO:0000287">
    <property type="term" value="F:magnesium ion binding"/>
    <property type="evidence" value="ECO:0007669"/>
    <property type="project" value="InterPro"/>
</dbReference>
<dbReference type="PANTHER" id="PTHR12215">
    <property type="entry name" value="PHOSPHOPANTETHEINE TRANSFERASE"/>
    <property type="match status" value="1"/>
</dbReference>
<dbReference type="GO" id="GO:0005829">
    <property type="term" value="C:cytosol"/>
    <property type="evidence" value="ECO:0007669"/>
    <property type="project" value="TreeGrafter"/>
</dbReference>
<dbReference type="EMBL" id="LGST01000067">
    <property type="protein sequence ID" value="KND95604.1"/>
    <property type="molecule type" value="Genomic_DNA"/>
</dbReference>
<dbReference type="EC" id="2.7.8.7" evidence="1"/>
<comment type="caution">
    <text evidence="4">The sequence shown here is derived from an EMBL/GenBank/DDBJ whole genome shotgun (WGS) entry which is preliminary data.</text>
</comment>
<protein>
    <recommendedName>
        <fullName evidence="1">holo-[acyl-carrier-protein] synthase</fullName>
        <ecNumber evidence="1">2.7.8.7</ecNumber>
    </recommendedName>
</protein>
<proteinExistence type="predicted"/>
<dbReference type="VEuPathDB" id="FungiDB:CJJ09_003054"/>
<evidence type="ECO:0000256" key="1">
    <source>
        <dbReference type="ARBA" id="ARBA00013172"/>
    </source>
</evidence>
<dbReference type="SUPFAM" id="SSF56214">
    <property type="entry name" value="4'-phosphopantetheinyl transferase"/>
    <property type="match status" value="2"/>
</dbReference>
<feature type="domain" description="4'-phosphopantetheinyl transferase" evidence="3">
    <location>
        <begin position="129"/>
        <end position="228"/>
    </location>
</feature>
<evidence type="ECO:0000313" key="4">
    <source>
        <dbReference type="EMBL" id="KND95604.1"/>
    </source>
</evidence>
<dbReference type="VEuPathDB" id="FungiDB:QG37_08143"/>
<evidence type="ECO:0000259" key="3">
    <source>
        <dbReference type="Pfam" id="PF01648"/>
    </source>
</evidence>
<dbReference type="VEuPathDB" id="FungiDB:CJI96_0002639"/>
<accession>A0A0L0NNL6</accession>
<dbReference type="InterPro" id="IPR037143">
    <property type="entry name" value="4-PPantetheinyl_Trfase_dom_sf"/>
</dbReference>
<dbReference type="Gene3D" id="3.90.470.20">
    <property type="entry name" value="4'-phosphopantetheinyl transferase domain"/>
    <property type="match status" value="2"/>
</dbReference>
<dbReference type="VEuPathDB" id="FungiDB:CJI97_002151"/>
<dbReference type="InterPro" id="IPR050559">
    <property type="entry name" value="P-Pant_transferase_sf"/>
</dbReference>
<dbReference type="AlphaFoldDB" id="A0A0L0NNL6"/>
<evidence type="ECO:0000313" key="5">
    <source>
        <dbReference type="Proteomes" id="UP000037122"/>
    </source>
</evidence>
<dbReference type="VEuPathDB" id="FungiDB:B9J08_001966"/>
<dbReference type="InterPro" id="IPR008278">
    <property type="entry name" value="4-PPantetheinyl_Trfase_dom"/>
</dbReference>
<evidence type="ECO:0000256" key="2">
    <source>
        <dbReference type="ARBA" id="ARBA00022679"/>
    </source>
</evidence>
<dbReference type="Pfam" id="PF01648">
    <property type="entry name" value="ACPS"/>
    <property type="match status" value="1"/>
</dbReference>
<dbReference type="Proteomes" id="UP000037122">
    <property type="component" value="Unassembled WGS sequence"/>
</dbReference>
<dbReference type="VEuPathDB" id="FungiDB:CJJ07_004632"/>
<keyword evidence="2" id="KW-0808">Transferase</keyword>
<sequence>MQQLYDWQIDTSKDILFTCSGHSEELKSFLKDDYNFESCLRLLSLSDQLKVRNVKHKRHMALISRLFLKFIINLVICKATLEPDVELWRELEFGYSEHGKPILPSKSFVFNNSNSNEMSAVAILFNSRAIGVDLSHEEQQSISPIDFIDQFKDMFSDGELLQLNAIENQEERYIKFNQLWTLKEAFTKYLGCGLNLEISSFSFEMSSLPEARKPVSDSNIITHRDASWTKSDIDASEVPTSLLKDLGYDIHCYSTTLRTSDKLPVLASVISNSPTNPIIVEIDLFQILKNEIV</sequence>
<gene>
    <name evidence="4" type="ORF">QG37_08143</name>
</gene>
<reference evidence="5" key="1">
    <citation type="journal article" date="2015" name="BMC Genomics">
        <title>Draft genome of a commonly misdiagnosed multidrug resistant pathogen Candida auris.</title>
        <authorList>
            <person name="Chatterjee S."/>
            <person name="Alampalli S.V."/>
            <person name="Nageshan R.K."/>
            <person name="Chettiar S.T."/>
            <person name="Joshi S."/>
            <person name="Tatu U.S."/>
        </authorList>
    </citation>
    <scope>NUCLEOTIDE SEQUENCE [LARGE SCALE GENOMIC DNA]</scope>
    <source>
        <strain evidence="5">6684</strain>
    </source>
</reference>
<dbReference type="GO" id="GO:0008897">
    <property type="term" value="F:holo-[acyl-carrier-protein] synthase activity"/>
    <property type="evidence" value="ECO:0007669"/>
    <property type="project" value="UniProtKB-EC"/>
</dbReference>
<dbReference type="PANTHER" id="PTHR12215:SF10">
    <property type="entry name" value="L-AMINOADIPATE-SEMIALDEHYDE DEHYDROGENASE-PHOSPHOPANTETHEINYL TRANSFERASE"/>
    <property type="match status" value="1"/>
</dbReference>